<dbReference type="InterPro" id="IPR036388">
    <property type="entry name" value="WH-like_DNA-bd_sf"/>
</dbReference>
<dbReference type="AlphaFoldDB" id="A0A5D0UA03"/>
<evidence type="ECO:0000256" key="6">
    <source>
        <dbReference type="SAM" id="MobiDB-lite"/>
    </source>
</evidence>
<sequence>MRYWKSARRGTAEPAGDEPEPRARLHLVHGETYANWEAIYLHNVDRIYRLMFSKVGNRPDAEDLTAEVFLTALRPLRVSATVGEVRAYLLATARTVLAAHWRRTLGREITSIDLELLADNDPAPGAESGVAPGTGGSERRAERLLAALPERYRRVLELRFLHSYTIKQTAAELGLSVGNVKVLQHRALRRAAELDRDDPPAQAPQG</sequence>
<dbReference type="InterPro" id="IPR013249">
    <property type="entry name" value="RNA_pol_sigma70_r4_t2"/>
</dbReference>
<keyword evidence="3" id="KW-0731">Sigma factor</keyword>
<reference evidence="9 10" key="1">
    <citation type="submission" date="2019-08" db="EMBL/GenBank/DDBJ databases">
        <title>Actinomadura sp. nov. CYP1-5 isolated from mountain soil.</title>
        <authorList>
            <person name="Songsumanus A."/>
            <person name="Kuncharoen N."/>
            <person name="Kudo T."/>
            <person name="Yuki M."/>
            <person name="Igarashi Y."/>
            <person name="Tanasupawat S."/>
        </authorList>
    </citation>
    <scope>NUCLEOTIDE SEQUENCE [LARGE SCALE GENOMIC DNA]</scope>
    <source>
        <strain evidence="9 10">GKU157</strain>
    </source>
</reference>
<feature type="domain" description="RNA polymerase sigma-70 region 2" evidence="7">
    <location>
        <begin position="40"/>
        <end position="103"/>
    </location>
</feature>
<comment type="caution">
    <text evidence="9">The sequence shown here is derived from an EMBL/GenBank/DDBJ whole genome shotgun (WGS) entry which is preliminary data.</text>
</comment>
<keyword evidence="10" id="KW-1185">Reference proteome</keyword>
<accession>A0A5D0UA03</accession>
<dbReference type="CDD" id="cd06171">
    <property type="entry name" value="Sigma70_r4"/>
    <property type="match status" value="1"/>
</dbReference>
<dbReference type="RefSeq" id="WP_148350863.1">
    <property type="nucleotide sequence ID" value="NZ_JBHSBF010000036.1"/>
</dbReference>
<dbReference type="OrthoDB" id="5243336at2"/>
<dbReference type="Gene3D" id="1.10.10.10">
    <property type="entry name" value="Winged helix-like DNA-binding domain superfamily/Winged helix DNA-binding domain"/>
    <property type="match status" value="1"/>
</dbReference>
<dbReference type="Gene3D" id="1.10.1740.10">
    <property type="match status" value="1"/>
</dbReference>
<dbReference type="SUPFAM" id="SSF88659">
    <property type="entry name" value="Sigma3 and sigma4 domains of RNA polymerase sigma factors"/>
    <property type="match status" value="1"/>
</dbReference>
<evidence type="ECO:0000256" key="1">
    <source>
        <dbReference type="ARBA" id="ARBA00010641"/>
    </source>
</evidence>
<protein>
    <submittedName>
        <fullName evidence="9">RNA polymerase sigma factor</fullName>
    </submittedName>
</protein>
<keyword evidence="4" id="KW-0238">DNA-binding</keyword>
<dbReference type="GO" id="GO:0003677">
    <property type="term" value="F:DNA binding"/>
    <property type="evidence" value="ECO:0007669"/>
    <property type="project" value="UniProtKB-KW"/>
</dbReference>
<evidence type="ECO:0000259" key="7">
    <source>
        <dbReference type="Pfam" id="PF04542"/>
    </source>
</evidence>
<dbReference type="PANTHER" id="PTHR43133:SF8">
    <property type="entry name" value="RNA POLYMERASE SIGMA FACTOR HI_1459-RELATED"/>
    <property type="match status" value="1"/>
</dbReference>
<dbReference type="InterPro" id="IPR013325">
    <property type="entry name" value="RNA_pol_sigma_r2"/>
</dbReference>
<evidence type="ECO:0000259" key="8">
    <source>
        <dbReference type="Pfam" id="PF08281"/>
    </source>
</evidence>
<evidence type="ECO:0000313" key="9">
    <source>
        <dbReference type="EMBL" id="TYC14473.1"/>
    </source>
</evidence>
<dbReference type="SUPFAM" id="SSF88946">
    <property type="entry name" value="Sigma2 domain of RNA polymerase sigma factors"/>
    <property type="match status" value="1"/>
</dbReference>
<dbReference type="InterPro" id="IPR039425">
    <property type="entry name" value="RNA_pol_sigma-70-like"/>
</dbReference>
<dbReference type="InterPro" id="IPR014284">
    <property type="entry name" value="RNA_pol_sigma-70_dom"/>
</dbReference>
<keyword evidence="5" id="KW-0804">Transcription</keyword>
<dbReference type="Proteomes" id="UP000322634">
    <property type="component" value="Unassembled WGS sequence"/>
</dbReference>
<feature type="region of interest" description="Disordered" evidence="6">
    <location>
        <begin position="1"/>
        <end position="21"/>
    </location>
</feature>
<dbReference type="EMBL" id="VSFF01000006">
    <property type="protein sequence ID" value="TYC14473.1"/>
    <property type="molecule type" value="Genomic_DNA"/>
</dbReference>
<dbReference type="Pfam" id="PF04542">
    <property type="entry name" value="Sigma70_r2"/>
    <property type="match status" value="1"/>
</dbReference>
<evidence type="ECO:0000256" key="4">
    <source>
        <dbReference type="ARBA" id="ARBA00023125"/>
    </source>
</evidence>
<name>A0A5D0UA03_9ACTN</name>
<evidence type="ECO:0000256" key="5">
    <source>
        <dbReference type="ARBA" id="ARBA00023163"/>
    </source>
</evidence>
<organism evidence="9 10">
    <name type="scientific">Actinomadura syzygii</name>
    <dbReference type="NCBI Taxonomy" id="1427538"/>
    <lineage>
        <taxon>Bacteria</taxon>
        <taxon>Bacillati</taxon>
        <taxon>Actinomycetota</taxon>
        <taxon>Actinomycetes</taxon>
        <taxon>Streptosporangiales</taxon>
        <taxon>Thermomonosporaceae</taxon>
        <taxon>Actinomadura</taxon>
    </lineage>
</organism>
<keyword evidence="2" id="KW-0805">Transcription regulation</keyword>
<proteinExistence type="inferred from homology"/>
<dbReference type="InterPro" id="IPR013324">
    <property type="entry name" value="RNA_pol_sigma_r3/r4-like"/>
</dbReference>
<dbReference type="NCBIfam" id="TIGR02937">
    <property type="entry name" value="sigma70-ECF"/>
    <property type="match status" value="1"/>
</dbReference>
<evidence type="ECO:0000256" key="3">
    <source>
        <dbReference type="ARBA" id="ARBA00023082"/>
    </source>
</evidence>
<dbReference type="GO" id="GO:0006352">
    <property type="term" value="P:DNA-templated transcription initiation"/>
    <property type="evidence" value="ECO:0007669"/>
    <property type="project" value="InterPro"/>
</dbReference>
<comment type="similarity">
    <text evidence="1">Belongs to the sigma-70 factor family. ECF subfamily.</text>
</comment>
<dbReference type="Pfam" id="PF08281">
    <property type="entry name" value="Sigma70_r4_2"/>
    <property type="match status" value="1"/>
</dbReference>
<gene>
    <name evidence="9" type="ORF">FXF65_16630</name>
</gene>
<dbReference type="InterPro" id="IPR007627">
    <property type="entry name" value="RNA_pol_sigma70_r2"/>
</dbReference>
<dbReference type="PANTHER" id="PTHR43133">
    <property type="entry name" value="RNA POLYMERASE ECF-TYPE SIGMA FACTO"/>
    <property type="match status" value="1"/>
</dbReference>
<evidence type="ECO:0000256" key="2">
    <source>
        <dbReference type="ARBA" id="ARBA00023015"/>
    </source>
</evidence>
<dbReference type="GO" id="GO:0016987">
    <property type="term" value="F:sigma factor activity"/>
    <property type="evidence" value="ECO:0007669"/>
    <property type="project" value="UniProtKB-KW"/>
</dbReference>
<feature type="domain" description="RNA polymerase sigma factor 70 region 4 type 2" evidence="8">
    <location>
        <begin position="140"/>
        <end position="190"/>
    </location>
</feature>
<evidence type="ECO:0000313" key="10">
    <source>
        <dbReference type="Proteomes" id="UP000322634"/>
    </source>
</evidence>